<accession>A0A075B193</accession>
<keyword evidence="1" id="KW-0805">Transcription regulation</keyword>
<gene>
    <name evidence="4" type="ORF">O9G_004676</name>
</gene>
<dbReference type="OrthoDB" id="361102at2759"/>
<keyword evidence="5" id="KW-1185">Reference proteome</keyword>
<dbReference type="EMBL" id="KE560601">
    <property type="protein sequence ID" value="EPZ36306.1"/>
    <property type="molecule type" value="Genomic_DNA"/>
</dbReference>
<evidence type="ECO:0000256" key="2">
    <source>
        <dbReference type="ARBA" id="ARBA00023163"/>
    </source>
</evidence>
<dbReference type="GO" id="GO:0005673">
    <property type="term" value="C:transcription factor TFIIE complex"/>
    <property type="evidence" value="ECO:0007669"/>
    <property type="project" value="TreeGrafter"/>
</dbReference>
<dbReference type="Proteomes" id="UP000030755">
    <property type="component" value="Unassembled WGS sequence"/>
</dbReference>
<reference evidence="4 5" key="1">
    <citation type="journal article" date="2013" name="Curr. Biol.">
        <title>Shared signatures of parasitism and phylogenomics unite Cryptomycota and microsporidia.</title>
        <authorList>
            <person name="James T.Y."/>
            <person name="Pelin A."/>
            <person name="Bonen L."/>
            <person name="Ahrendt S."/>
            <person name="Sain D."/>
            <person name="Corradi N."/>
            <person name="Stajich J.E."/>
        </authorList>
    </citation>
    <scope>NUCLEOTIDE SEQUENCE [LARGE SCALE GENOMIC DNA]</scope>
    <source>
        <strain evidence="4 5">CSF55</strain>
    </source>
</reference>
<dbReference type="InterPro" id="IPR017919">
    <property type="entry name" value="TFIIE/TFIIEa_HTH"/>
</dbReference>
<keyword evidence="2" id="KW-0804">Transcription</keyword>
<name>A0A075B193_ROZAC</name>
<dbReference type="SMART" id="SM00531">
    <property type="entry name" value="TFIIE"/>
    <property type="match status" value="1"/>
</dbReference>
<dbReference type="GO" id="GO:0006367">
    <property type="term" value="P:transcription initiation at RNA polymerase II promoter"/>
    <property type="evidence" value="ECO:0007669"/>
    <property type="project" value="InterPro"/>
</dbReference>
<evidence type="ECO:0000313" key="5">
    <source>
        <dbReference type="Proteomes" id="UP000030755"/>
    </source>
</evidence>
<dbReference type="Pfam" id="PF02002">
    <property type="entry name" value="TFIIE_alpha"/>
    <property type="match status" value="1"/>
</dbReference>
<dbReference type="InterPro" id="IPR024550">
    <property type="entry name" value="TFIIEa/SarR/Rpc3_HTH_dom"/>
</dbReference>
<dbReference type="InterPro" id="IPR002853">
    <property type="entry name" value="TFIIE_asu"/>
</dbReference>
<dbReference type="PROSITE" id="PS51344">
    <property type="entry name" value="HTH_TFE_IIE"/>
    <property type="match status" value="1"/>
</dbReference>
<protein>
    <recommendedName>
        <fullName evidence="3">HTH TFE/IIEalpha-type domain-containing protein</fullName>
    </recommendedName>
</protein>
<proteinExistence type="predicted"/>
<dbReference type="HOGENOM" id="CLU_035744_0_1_1"/>
<evidence type="ECO:0000313" key="4">
    <source>
        <dbReference type="EMBL" id="EPZ36306.1"/>
    </source>
</evidence>
<dbReference type="AlphaFoldDB" id="A0A075B193"/>
<dbReference type="PANTHER" id="PTHR13097:SF7">
    <property type="entry name" value="GENERAL TRANSCRIPTION FACTOR IIE SUBUNIT 1"/>
    <property type="match status" value="1"/>
</dbReference>
<organism evidence="4 5">
    <name type="scientific">Rozella allomycis (strain CSF55)</name>
    <dbReference type="NCBI Taxonomy" id="988480"/>
    <lineage>
        <taxon>Eukaryota</taxon>
        <taxon>Fungi</taxon>
        <taxon>Fungi incertae sedis</taxon>
        <taxon>Cryptomycota</taxon>
        <taxon>Cryptomycota incertae sedis</taxon>
        <taxon>Rozella</taxon>
    </lineage>
</organism>
<dbReference type="OMA" id="DAIKWKV"/>
<dbReference type="InterPro" id="IPR039997">
    <property type="entry name" value="TFE"/>
</dbReference>
<evidence type="ECO:0000256" key="1">
    <source>
        <dbReference type="ARBA" id="ARBA00023015"/>
    </source>
</evidence>
<sequence>MQQQSATILRELVQVVARKLYSPEHCVLLDALIRFQTLKDEDLSDYLKITLKDVNRIAAKLKNDRLIRSDAKPESRVGGKPLLRTFYILDYKLFVDVVKYKISMLRKRMNEDIQNVMKNFYIEKDVTSKTYKCPSCEIIYSIMEASKIMFKCQDCGSMMVEVLNSVIPEVTQEMNAKFNEQFAEIIRLLKQTEDLTIEKLHVAKAIADAQQRSLSLKEKGRSITHHSNITDVSNRDVGHAFAPVDVRIETDDLALQQRTAEEQERKAQENKRPEWMEISTVSGIAFDGTRDEDTKSNIQNVQNINIEDHEIEKYKLSAGIKRKRDDEDPNDLVEHFDDEDDFFEEDSQRETNIESVMVSVQGQLVPLEDITEAHEEKMTPEEYSEYYKLFH</sequence>
<evidence type="ECO:0000259" key="3">
    <source>
        <dbReference type="PROSITE" id="PS51344"/>
    </source>
</evidence>
<feature type="domain" description="HTH TFE/IIEalpha-type" evidence="3">
    <location>
        <begin position="9"/>
        <end position="99"/>
    </location>
</feature>
<dbReference type="PANTHER" id="PTHR13097">
    <property type="entry name" value="TRANSCRIPTION INITIATION FACTOR IIE, ALPHA SUBUNIT"/>
    <property type="match status" value="1"/>
</dbReference>
<dbReference type="STRING" id="988480.A0A075B193"/>